<evidence type="ECO:0000256" key="4">
    <source>
        <dbReference type="ARBA" id="ARBA00022741"/>
    </source>
</evidence>
<dbReference type="GO" id="GO:0003909">
    <property type="term" value="F:DNA ligase activity"/>
    <property type="evidence" value="ECO:0007669"/>
    <property type="project" value="TreeGrafter"/>
</dbReference>
<name>A0A061RSW0_9CHLO</name>
<dbReference type="GO" id="GO:0006281">
    <property type="term" value="P:DNA repair"/>
    <property type="evidence" value="ECO:0007669"/>
    <property type="project" value="TreeGrafter"/>
</dbReference>
<evidence type="ECO:0000313" key="11">
    <source>
        <dbReference type="EMBL" id="JAC75048.1"/>
    </source>
</evidence>
<feature type="binding site" evidence="10">
    <location>
        <position position="30"/>
    </location>
    <ligand>
        <name>Mn(2+)</name>
        <dbReference type="ChEBI" id="CHEBI:29035"/>
        <label>1</label>
    </ligand>
</feature>
<dbReference type="EMBL" id="GBEZ01010655">
    <property type="protein sequence ID" value="JAC75048.1"/>
    <property type="molecule type" value="Transcribed_RNA"/>
</dbReference>
<gene>
    <name evidence="11" type="primary">RTCB</name>
    <name evidence="11" type="ORF">TSPGSL018_24236</name>
</gene>
<feature type="binding site" evidence="10">
    <location>
        <position position="118"/>
    </location>
    <ligand>
        <name>Mn(2+)</name>
        <dbReference type="ChEBI" id="CHEBI:29035"/>
        <label>1</label>
    </ligand>
</feature>
<dbReference type="GO" id="GO:0005525">
    <property type="term" value="F:GTP binding"/>
    <property type="evidence" value="ECO:0007669"/>
    <property type="project" value="UniProtKB-KW"/>
</dbReference>
<evidence type="ECO:0000256" key="7">
    <source>
        <dbReference type="ARBA" id="ARBA00047746"/>
    </source>
</evidence>
<evidence type="ECO:0000256" key="10">
    <source>
        <dbReference type="PIRSR" id="PIRSR601233-3"/>
    </source>
</evidence>
<dbReference type="PANTHER" id="PTHR43749">
    <property type="entry name" value="RNA-SPLICING LIGASE RTCB"/>
    <property type="match status" value="1"/>
</dbReference>
<feature type="active site" description="GMP-histidine intermediate" evidence="8">
    <location>
        <position position="293"/>
    </location>
</feature>
<dbReference type="GO" id="GO:0170057">
    <property type="term" value="F:RNA ligase (GTP) activity"/>
    <property type="evidence" value="ECO:0007669"/>
    <property type="project" value="UniProtKB-EC"/>
</dbReference>
<sequence length="376" mass="41337">MPDVHVGKGIAIGTVFASSKYICPNAVGVDIGCGVCAIPIGGLYREDLSPDKLAQIQRRLKQLIPTGFSEHKSPLPRSAAVLEEICHDHEPSPWILSMLRGRDCKAAKQLGTLGGGNHFLEVVHDETGQVWAMLHSGSRNIGNETARRYDRLAQQWMAERSVTPPAGGLNYIPVDSEAGRRYLADMEWCQRYALENRRAMMGLVLEAVAGAAPAAAPEERRLINVHHNYCECRRCRYTDPRTGRTEERDLWVTRKGATSAAEGQLGIIPGSMGVGSYVTLGRGNPNSWSSCSHGAGRRMSRTRAANTIQQDEFEAAMKGIVCDTDPRVIDEAPQAYKDLDAVMRLQQSLVDIKHRLTPLINVKGFGKVPKRSRRSG</sequence>
<feature type="binding site" evidence="9">
    <location>
        <begin position="117"/>
        <end position="121"/>
    </location>
    <ligand>
        <name>GMP</name>
        <dbReference type="ChEBI" id="CHEBI:58115"/>
    </ligand>
</feature>
<dbReference type="Gene3D" id="3.90.1860.10">
    <property type="entry name" value="tRNA-splicing ligase RtcB"/>
    <property type="match status" value="1"/>
</dbReference>
<dbReference type="InterPro" id="IPR001233">
    <property type="entry name" value="RtcB"/>
</dbReference>
<keyword evidence="3 10" id="KW-0479">Metal-binding</keyword>
<feature type="binding site" evidence="9">
    <location>
        <begin position="227"/>
        <end position="228"/>
    </location>
    <ligand>
        <name>GMP</name>
        <dbReference type="ChEBI" id="CHEBI:58115"/>
    </ligand>
</feature>
<keyword evidence="5 9" id="KW-0342">GTP-binding</keyword>
<evidence type="ECO:0000256" key="3">
    <source>
        <dbReference type="ARBA" id="ARBA00022723"/>
    </source>
</evidence>
<dbReference type="SUPFAM" id="SSF103365">
    <property type="entry name" value="Hypothetical protein PH1602"/>
    <property type="match status" value="1"/>
</dbReference>
<dbReference type="GO" id="GO:0006396">
    <property type="term" value="P:RNA processing"/>
    <property type="evidence" value="ECO:0007669"/>
    <property type="project" value="InterPro"/>
</dbReference>
<dbReference type="GO" id="GO:0030145">
    <property type="term" value="F:manganese ion binding"/>
    <property type="evidence" value="ECO:0007669"/>
    <property type="project" value="TreeGrafter"/>
</dbReference>
<feature type="binding site" evidence="9">
    <location>
        <begin position="293"/>
        <end position="296"/>
    </location>
    <ligand>
        <name>GMP</name>
        <dbReference type="ChEBI" id="CHEBI:58115"/>
    </ligand>
</feature>
<keyword evidence="2 11" id="KW-0436">Ligase</keyword>
<proteinExistence type="predicted"/>
<feature type="binding site" evidence="9">
    <location>
        <position position="276"/>
    </location>
    <ligand>
        <name>GMP</name>
        <dbReference type="ChEBI" id="CHEBI:58115"/>
    </ligand>
</feature>
<comment type="catalytic activity">
    <reaction evidence="7">
        <text>a 3'-end 3'-phospho-ribonucleotide-RNA + a 5'-end dephospho-ribonucleoside-RNA + GTP = a ribonucleotidyl-ribonucleotide-RNA + GMP + diphosphate</text>
        <dbReference type="Rhea" id="RHEA:68076"/>
        <dbReference type="Rhea" id="RHEA-COMP:10463"/>
        <dbReference type="Rhea" id="RHEA-COMP:13936"/>
        <dbReference type="Rhea" id="RHEA-COMP:17355"/>
        <dbReference type="ChEBI" id="CHEBI:33019"/>
        <dbReference type="ChEBI" id="CHEBI:37565"/>
        <dbReference type="ChEBI" id="CHEBI:58115"/>
        <dbReference type="ChEBI" id="CHEBI:83062"/>
        <dbReference type="ChEBI" id="CHEBI:138284"/>
        <dbReference type="ChEBI" id="CHEBI:173118"/>
        <dbReference type="EC" id="6.5.1.8"/>
    </reaction>
</comment>
<feature type="binding site" evidence="10">
    <location>
        <position position="135"/>
    </location>
    <ligand>
        <name>Mn(2+)</name>
        <dbReference type="ChEBI" id="CHEBI:29035"/>
        <label>2</label>
    </ligand>
</feature>
<feature type="binding site" evidence="9">
    <location>
        <position position="363"/>
    </location>
    <ligand>
        <name>GMP</name>
        <dbReference type="ChEBI" id="CHEBI:58115"/>
    </ligand>
</feature>
<comment type="cofactor">
    <cofactor evidence="10">
        <name>Mn(2+)</name>
        <dbReference type="ChEBI" id="CHEBI:29035"/>
    </cofactor>
    <text evidence="10">Binds 2 manganese ions per subunit.</text>
</comment>
<evidence type="ECO:0000256" key="6">
    <source>
        <dbReference type="ARBA" id="ARBA00023211"/>
    </source>
</evidence>
<evidence type="ECO:0000256" key="5">
    <source>
        <dbReference type="ARBA" id="ARBA00023134"/>
    </source>
</evidence>
<reference evidence="11" key="1">
    <citation type="submission" date="2014-05" db="EMBL/GenBank/DDBJ databases">
        <title>The transcriptome of the halophilic microalga Tetraselmis sp. GSL018 isolated from the Great Salt Lake, Utah.</title>
        <authorList>
            <person name="Jinkerson R.E."/>
            <person name="D'Adamo S."/>
            <person name="Posewitz M.C."/>
        </authorList>
    </citation>
    <scope>NUCLEOTIDE SEQUENCE</scope>
    <source>
        <strain evidence="11">GSL018</strain>
    </source>
</reference>
<dbReference type="GO" id="GO:0042245">
    <property type="term" value="P:RNA repair"/>
    <property type="evidence" value="ECO:0007669"/>
    <property type="project" value="TreeGrafter"/>
</dbReference>
<keyword evidence="6 10" id="KW-0464">Manganese</keyword>
<evidence type="ECO:0000256" key="8">
    <source>
        <dbReference type="PIRSR" id="PIRSR601233-1"/>
    </source>
</evidence>
<accession>A0A061RSW0</accession>
<dbReference type="AlphaFoldDB" id="A0A061RSW0"/>
<organism evidence="11">
    <name type="scientific">Tetraselmis sp. GSL018</name>
    <dbReference type="NCBI Taxonomy" id="582737"/>
    <lineage>
        <taxon>Eukaryota</taxon>
        <taxon>Viridiplantae</taxon>
        <taxon>Chlorophyta</taxon>
        <taxon>core chlorophytes</taxon>
        <taxon>Chlorodendrophyceae</taxon>
        <taxon>Chlorodendrales</taxon>
        <taxon>Chlorodendraceae</taxon>
        <taxon>Tetraselmis</taxon>
    </lineage>
</organism>
<feature type="binding site" evidence="9">
    <location>
        <begin position="269"/>
        <end position="272"/>
    </location>
    <ligand>
        <name>GMP</name>
        <dbReference type="ChEBI" id="CHEBI:58115"/>
    </ligand>
</feature>
<keyword evidence="4 9" id="KW-0547">Nucleotide-binding</keyword>
<dbReference type="Pfam" id="PF01139">
    <property type="entry name" value="RtcB"/>
    <property type="match status" value="1"/>
</dbReference>
<dbReference type="PANTHER" id="PTHR43749:SF2">
    <property type="entry name" value="RNA-SPLICING LIGASE RTCB"/>
    <property type="match status" value="1"/>
</dbReference>
<evidence type="ECO:0000256" key="1">
    <source>
        <dbReference type="ARBA" id="ARBA00012726"/>
    </source>
</evidence>
<dbReference type="InterPro" id="IPR052915">
    <property type="entry name" value="RtcB-like"/>
</dbReference>
<evidence type="ECO:0000256" key="2">
    <source>
        <dbReference type="ARBA" id="ARBA00022598"/>
    </source>
</evidence>
<protein>
    <recommendedName>
        <fullName evidence="1">3'-phosphate/5'-hydroxy nucleic acid ligase</fullName>
        <ecNumber evidence="1">6.5.1.8</ecNumber>
    </recommendedName>
</protein>
<dbReference type="EC" id="6.5.1.8" evidence="1"/>
<dbReference type="InterPro" id="IPR036025">
    <property type="entry name" value="RtcB-like_sf"/>
</dbReference>
<feature type="binding site" evidence="10">
    <location>
        <position position="227"/>
    </location>
    <ligand>
        <name>Mn(2+)</name>
        <dbReference type="ChEBI" id="CHEBI:29035"/>
        <label>2</label>
    </ligand>
</feature>
<evidence type="ECO:0000256" key="9">
    <source>
        <dbReference type="PIRSR" id="PIRSR601233-2"/>
    </source>
</evidence>